<dbReference type="AlphaFoldDB" id="A0AA40F8R4"/>
<name>A0AA40F8R4_9PEZI</name>
<accession>A0AA40F8R4</accession>
<dbReference type="InterPro" id="IPR002539">
    <property type="entry name" value="MaoC-like_dom"/>
</dbReference>
<dbReference type="InterPro" id="IPR029069">
    <property type="entry name" value="HotDog_dom_sf"/>
</dbReference>
<dbReference type="Proteomes" id="UP001172155">
    <property type="component" value="Unassembled WGS sequence"/>
</dbReference>
<feature type="domain" description="MaoC-like" evidence="1">
    <location>
        <begin position="85"/>
        <end position="170"/>
    </location>
</feature>
<evidence type="ECO:0000313" key="3">
    <source>
        <dbReference type="Proteomes" id="UP001172155"/>
    </source>
</evidence>
<dbReference type="InterPro" id="IPR052741">
    <property type="entry name" value="Mitochondrial_HTD2"/>
</dbReference>
<evidence type="ECO:0000259" key="1">
    <source>
        <dbReference type="Pfam" id="PF01575"/>
    </source>
</evidence>
<gene>
    <name evidence="2" type="ORF">B0T18DRAFT_423888</name>
</gene>
<keyword evidence="3" id="KW-1185">Reference proteome</keyword>
<dbReference type="PANTHER" id="PTHR28152">
    <property type="entry name" value="HYDROXYACYL-THIOESTER DEHYDRATASE TYPE 2, MITOCHONDRIAL"/>
    <property type="match status" value="1"/>
</dbReference>
<evidence type="ECO:0000313" key="2">
    <source>
        <dbReference type="EMBL" id="KAK0753303.1"/>
    </source>
</evidence>
<dbReference type="EMBL" id="JAUKUD010000001">
    <property type="protein sequence ID" value="KAK0753303.1"/>
    <property type="molecule type" value="Genomic_DNA"/>
</dbReference>
<dbReference type="SUPFAM" id="SSF54637">
    <property type="entry name" value="Thioesterase/thiol ester dehydrase-isomerase"/>
    <property type="match status" value="1"/>
</dbReference>
<reference evidence="2" key="1">
    <citation type="submission" date="2023-06" db="EMBL/GenBank/DDBJ databases">
        <title>Genome-scale phylogeny and comparative genomics of the fungal order Sordariales.</title>
        <authorList>
            <consortium name="Lawrence Berkeley National Laboratory"/>
            <person name="Hensen N."/>
            <person name="Bonometti L."/>
            <person name="Westerberg I."/>
            <person name="Brannstrom I.O."/>
            <person name="Guillou S."/>
            <person name="Cros-Aarteil S."/>
            <person name="Calhoun S."/>
            <person name="Haridas S."/>
            <person name="Kuo A."/>
            <person name="Mondo S."/>
            <person name="Pangilinan J."/>
            <person name="Riley R."/>
            <person name="LaButti K."/>
            <person name="Andreopoulos B."/>
            <person name="Lipzen A."/>
            <person name="Chen C."/>
            <person name="Yanf M."/>
            <person name="Daum C."/>
            <person name="Ng V."/>
            <person name="Clum A."/>
            <person name="Steindorff A."/>
            <person name="Ohm R."/>
            <person name="Martin F."/>
            <person name="Silar P."/>
            <person name="Natvig D."/>
            <person name="Lalanne C."/>
            <person name="Gautier V."/>
            <person name="Ament-velasquez S.L."/>
            <person name="Kruys A."/>
            <person name="Hutchinson M.I."/>
            <person name="Powell A.J."/>
            <person name="Barry K."/>
            <person name="Miller A.N."/>
            <person name="Grigoriev I.V."/>
            <person name="Debuchy R."/>
            <person name="Gladieux P."/>
            <person name="Thoren M.H."/>
            <person name="Johannesson H."/>
        </authorList>
    </citation>
    <scope>NUCLEOTIDE SEQUENCE</scope>
    <source>
        <strain evidence="2">SMH3187-1</strain>
    </source>
</reference>
<dbReference type="GO" id="GO:0005739">
    <property type="term" value="C:mitochondrion"/>
    <property type="evidence" value="ECO:0007669"/>
    <property type="project" value="TreeGrafter"/>
</dbReference>
<dbReference type="PANTHER" id="PTHR28152:SF1">
    <property type="entry name" value="HYDROXYACYL-THIOESTER DEHYDRATASE TYPE 2, MITOCHONDRIAL"/>
    <property type="match status" value="1"/>
</dbReference>
<proteinExistence type="predicted"/>
<dbReference type="Gene3D" id="3.10.129.10">
    <property type="entry name" value="Hotdog Thioesterase"/>
    <property type="match status" value="1"/>
</dbReference>
<dbReference type="GO" id="GO:0019171">
    <property type="term" value="F:(3R)-hydroxyacyl-[acyl-carrier-protein] dehydratase activity"/>
    <property type="evidence" value="ECO:0007669"/>
    <property type="project" value="TreeGrafter"/>
</dbReference>
<comment type="caution">
    <text evidence="2">The sequence shown here is derived from an EMBL/GenBank/DDBJ whole genome shotgun (WGS) entry which is preliminary data.</text>
</comment>
<organism evidence="2 3">
    <name type="scientific">Schizothecium vesticola</name>
    <dbReference type="NCBI Taxonomy" id="314040"/>
    <lineage>
        <taxon>Eukaryota</taxon>
        <taxon>Fungi</taxon>
        <taxon>Dikarya</taxon>
        <taxon>Ascomycota</taxon>
        <taxon>Pezizomycotina</taxon>
        <taxon>Sordariomycetes</taxon>
        <taxon>Sordariomycetidae</taxon>
        <taxon>Sordariales</taxon>
        <taxon>Schizotheciaceae</taxon>
        <taxon>Schizothecium</taxon>
    </lineage>
</organism>
<protein>
    <submittedName>
        <fullName evidence="2">HotDog domain-containing protein</fullName>
    </submittedName>
</protein>
<sequence length="198" mass="21833">MELPQGHHLVYFPIQTPSATGLMADGTDPDLAPPGGVYGRRMWAGGELRFSPATEGWKLDGRAGVSPARPDYSFTLIPDAMLLFHFSALTYNAHAIHLDPEYAREREGYKERLVHGPLTLVLMLAALRARLAPEEGGAYVKSIEYRNLAPLYVGEEMRVCVREMGADKGLEREKKWQVWVEGPEGGMAVKGTAVVLVI</sequence>
<dbReference type="Pfam" id="PF01575">
    <property type="entry name" value="MaoC_dehydratas"/>
    <property type="match status" value="1"/>
</dbReference>